<accession>A0AAV9L4J0</accession>
<evidence type="ECO:0000313" key="2">
    <source>
        <dbReference type="EMBL" id="KAK4720383.1"/>
    </source>
</evidence>
<keyword evidence="3" id="KW-1185">Reference proteome</keyword>
<dbReference type="Proteomes" id="UP001311915">
    <property type="component" value="Unassembled WGS sequence"/>
</dbReference>
<reference evidence="2 3" key="1">
    <citation type="submission" date="2023-10" db="EMBL/GenBank/DDBJ databases">
        <title>Genome-Wide Identification Analysis in wild type Solanum Pinnatisectum Reveals Some Genes Defensing Phytophthora Infestans.</title>
        <authorList>
            <person name="Sun C."/>
        </authorList>
    </citation>
    <scope>NUCLEOTIDE SEQUENCE [LARGE SCALE GENOMIC DNA]</scope>
    <source>
        <strain evidence="2">LQN</strain>
        <tissue evidence="2">Leaf</tissue>
    </source>
</reference>
<evidence type="ECO:0000259" key="1">
    <source>
        <dbReference type="Pfam" id="PF23121"/>
    </source>
</evidence>
<organism evidence="2 3">
    <name type="scientific">Solanum pinnatisectum</name>
    <name type="common">tansyleaf nightshade</name>
    <dbReference type="NCBI Taxonomy" id="50273"/>
    <lineage>
        <taxon>Eukaryota</taxon>
        <taxon>Viridiplantae</taxon>
        <taxon>Streptophyta</taxon>
        <taxon>Embryophyta</taxon>
        <taxon>Tracheophyta</taxon>
        <taxon>Spermatophyta</taxon>
        <taxon>Magnoliopsida</taxon>
        <taxon>eudicotyledons</taxon>
        <taxon>Gunneridae</taxon>
        <taxon>Pentapetalae</taxon>
        <taxon>asterids</taxon>
        <taxon>lamiids</taxon>
        <taxon>Solanales</taxon>
        <taxon>Solanaceae</taxon>
        <taxon>Solanoideae</taxon>
        <taxon>Solaneae</taxon>
        <taxon>Solanum</taxon>
    </lineage>
</organism>
<dbReference type="InterPro" id="IPR056280">
    <property type="entry name" value="AIPP2-like_SPOC"/>
</dbReference>
<evidence type="ECO:0000313" key="3">
    <source>
        <dbReference type="Proteomes" id="UP001311915"/>
    </source>
</evidence>
<comment type="caution">
    <text evidence="2">The sequence shown here is derived from an EMBL/GenBank/DDBJ whole genome shotgun (WGS) entry which is preliminary data.</text>
</comment>
<gene>
    <name evidence="2" type="ORF">R3W88_010616</name>
</gene>
<dbReference type="AlphaFoldDB" id="A0AAV9L4J0"/>
<sequence length="97" mass="11181">MLPKADLWPKYFNTSEATTDDIELFFFPKATQGFSSRLLVPNMIQSGMIHQTHDNVLTVRDVVNDRDPIEVDAQVVTDELGKDKRIKRRNAKLDDYV</sequence>
<dbReference type="EMBL" id="JAWPEI010000007">
    <property type="protein sequence ID" value="KAK4720383.1"/>
    <property type="molecule type" value="Genomic_DNA"/>
</dbReference>
<protein>
    <recommendedName>
        <fullName evidence="1">AIPP2-like SPOC-like domain-containing protein</fullName>
    </recommendedName>
</protein>
<proteinExistence type="predicted"/>
<name>A0AAV9L4J0_9SOLN</name>
<feature type="domain" description="AIPP2-like SPOC-like" evidence="1">
    <location>
        <begin position="1"/>
        <end position="47"/>
    </location>
</feature>
<dbReference type="Pfam" id="PF23121">
    <property type="entry name" value="SPOC_AIPP2"/>
    <property type="match status" value="1"/>
</dbReference>